<dbReference type="EMBL" id="BROD01000001">
    <property type="protein sequence ID" value="GKX67222.1"/>
    <property type="molecule type" value="Genomic_DNA"/>
</dbReference>
<comment type="caution">
    <text evidence="1">The sequence shown here is derived from an EMBL/GenBank/DDBJ whole genome shotgun (WGS) entry which is preliminary data.</text>
</comment>
<keyword evidence="2" id="KW-1185">Reference proteome</keyword>
<proteinExistence type="predicted"/>
<accession>A0ACB5RD70</accession>
<name>A0ACB5RD70_9CLOT</name>
<sequence>MSIIEIKNLTKKFDDTIVVDNINLNIEKGEIFGLLGPNGAGKSTTISMICSLLHPTSGSIELLGVNAKKNSTEVKKSLGLVPQNIALYKEFTAYENIKFFGELYGLRGTNLKEGIEKALNFTGLSEFKDKKAKTFSGGMLRRLNIACAIIHKPKIIIMDEPTVGIDPQSRNHIMEAVRELNQNGTTVIYTTHYMEEVEALCSKIAIIDKGKIIAEGTKEELKDMISDKRTLAVTVNDVYELNINKINNVEGVMEVSIDENTILINSSKEVSNLDKIIRVIEDQGAKILDLGFKEVSLETVFLSLTGRSLRD</sequence>
<keyword evidence="1" id="KW-0547">Nucleotide-binding</keyword>
<protein>
    <submittedName>
        <fullName evidence="1">Antibiotic ABC transporter ATP-binding protein</fullName>
    </submittedName>
</protein>
<dbReference type="Proteomes" id="UP001058074">
    <property type="component" value="Unassembled WGS sequence"/>
</dbReference>
<keyword evidence="1" id="KW-0067">ATP-binding</keyword>
<reference evidence="1" key="1">
    <citation type="journal article" date="2025" name="Int. J. Syst. Evol. Microbiol.">
        <title>Inconstantimicrobium mannanitabidum sp. nov., a novel member of the family Clostridiaceae isolated from anoxic soil under the treatment of reductive soil disinfestation.</title>
        <authorList>
            <person name="Ueki A."/>
            <person name="Tonouchi A."/>
            <person name="Honma S."/>
            <person name="Kaku N."/>
            <person name="Ueki K."/>
        </authorList>
    </citation>
    <scope>NUCLEOTIDE SEQUENCE</scope>
    <source>
        <strain evidence="1">TW13</strain>
    </source>
</reference>
<organism evidence="1 2">
    <name type="scientific">Inconstantimicrobium mannanitabidum</name>
    <dbReference type="NCBI Taxonomy" id="1604901"/>
    <lineage>
        <taxon>Bacteria</taxon>
        <taxon>Bacillati</taxon>
        <taxon>Bacillota</taxon>
        <taxon>Clostridia</taxon>
        <taxon>Eubacteriales</taxon>
        <taxon>Clostridiaceae</taxon>
        <taxon>Inconstantimicrobium</taxon>
    </lineage>
</organism>
<evidence type="ECO:0000313" key="1">
    <source>
        <dbReference type="EMBL" id="GKX67222.1"/>
    </source>
</evidence>
<gene>
    <name evidence="1" type="ORF">rsdtw13_24800</name>
</gene>
<evidence type="ECO:0000313" key="2">
    <source>
        <dbReference type="Proteomes" id="UP001058074"/>
    </source>
</evidence>